<name>A0A4U8Q6P6_9FIRM</name>
<feature type="transmembrane region" description="Helical" evidence="6">
    <location>
        <begin position="110"/>
        <end position="130"/>
    </location>
</feature>
<keyword evidence="5 6" id="KW-0472">Membrane</keyword>
<gene>
    <name evidence="8" type="ORF">DSM106044_02517</name>
</gene>
<reference evidence="8 9" key="1">
    <citation type="journal article" date="2019" name="Anaerobe">
        <title>Detection of Robinsoniella peoriensis in multiple bone samples of a trauma patient.</title>
        <authorList>
            <person name="Schrottner P."/>
            <person name="Hartwich K."/>
            <person name="Bunk B."/>
            <person name="Schober I."/>
            <person name="Helbig S."/>
            <person name="Rudolph W.W."/>
            <person name="Gunzer F."/>
        </authorList>
    </citation>
    <scope>NUCLEOTIDE SEQUENCE [LARGE SCALE GENOMIC DNA]</scope>
    <source>
        <strain evidence="8 9">DSM 106044</strain>
    </source>
</reference>
<dbReference type="Gene3D" id="3.30.70.120">
    <property type="match status" value="1"/>
</dbReference>
<dbReference type="AlphaFoldDB" id="A0A4U8Q6P6"/>
<feature type="domain" description="DUF2179" evidence="7">
    <location>
        <begin position="222"/>
        <end position="276"/>
    </location>
</feature>
<sequence>MKTNKILKEYSAITFGTLLIAISVYFFMIPSKVIVGSLSGLVIVLSNFLPFSISVMTFCLNAVLLVIGFIFIGKEFGAKTVYTSALLPIFLFLFELFFPNVKSLTGDILIDTLCYILLVSVGLAMLFHVNASSGGLDIAAKLLNKITHIEMGKAMTLTGMCVAVSSIFVYDTKSVVMSILATYANGIVIDYFIDGFNRKKRVCILSDKYLEIQEFIVKEIKRGVTLYPAYGGFNKEEKMELQTILSRNEYAKLLEYLSEIDVKAFVTVGTINEVIGEWNPKHK</sequence>
<dbReference type="Pfam" id="PF02588">
    <property type="entry name" value="YitT_membrane"/>
    <property type="match status" value="1"/>
</dbReference>
<protein>
    <recommendedName>
        <fullName evidence="7">DUF2179 domain-containing protein</fullName>
    </recommendedName>
</protein>
<dbReference type="GO" id="GO:0005886">
    <property type="term" value="C:plasma membrane"/>
    <property type="evidence" value="ECO:0007669"/>
    <property type="project" value="UniProtKB-SubCell"/>
</dbReference>
<feature type="transmembrane region" description="Helical" evidence="6">
    <location>
        <begin position="151"/>
        <end position="169"/>
    </location>
</feature>
<keyword evidence="3 6" id="KW-0812">Transmembrane</keyword>
<keyword evidence="9" id="KW-1185">Reference proteome</keyword>
<dbReference type="PANTHER" id="PTHR33545">
    <property type="entry name" value="UPF0750 MEMBRANE PROTEIN YITT-RELATED"/>
    <property type="match status" value="1"/>
</dbReference>
<dbReference type="PIRSF" id="PIRSF006483">
    <property type="entry name" value="Membrane_protein_YitT"/>
    <property type="match status" value="1"/>
</dbReference>
<dbReference type="Pfam" id="PF10035">
    <property type="entry name" value="DUF2179"/>
    <property type="match status" value="1"/>
</dbReference>
<comment type="caution">
    <text evidence="8">The sequence shown here is derived from an EMBL/GenBank/DDBJ whole genome shotgun (WGS) entry which is preliminary data.</text>
</comment>
<dbReference type="InterPro" id="IPR003740">
    <property type="entry name" value="YitT"/>
</dbReference>
<dbReference type="STRING" id="180332.GCA_000797495_02891"/>
<evidence type="ECO:0000313" key="9">
    <source>
        <dbReference type="Proteomes" id="UP000306509"/>
    </source>
</evidence>
<feature type="transmembrane region" description="Helical" evidence="6">
    <location>
        <begin position="12"/>
        <end position="29"/>
    </location>
</feature>
<dbReference type="RefSeq" id="WP_138002548.1">
    <property type="nucleotide sequence ID" value="NZ_QGQD01000052.1"/>
</dbReference>
<dbReference type="EMBL" id="QGQD01000052">
    <property type="protein sequence ID" value="TLD00570.1"/>
    <property type="molecule type" value="Genomic_DNA"/>
</dbReference>
<dbReference type="Proteomes" id="UP000306509">
    <property type="component" value="Unassembled WGS sequence"/>
</dbReference>
<evidence type="ECO:0000256" key="1">
    <source>
        <dbReference type="ARBA" id="ARBA00004651"/>
    </source>
</evidence>
<comment type="subcellular location">
    <subcellularLocation>
        <location evidence="1">Cell membrane</location>
        <topology evidence="1">Multi-pass membrane protein</topology>
    </subcellularLocation>
</comment>
<evidence type="ECO:0000256" key="3">
    <source>
        <dbReference type="ARBA" id="ARBA00022692"/>
    </source>
</evidence>
<evidence type="ECO:0000259" key="7">
    <source>
        <dbReference type="Pfam" id="PF10035"/>
    </source>
</evidence>
<evidence type="ECO:0000313" key="8">
    <source>
        <dbReference type="EMBL" id="TLD00570.1"/>
    </source>
</evidence>
<dbReference type="InterPro" id="IPR051461">
    <property type="entry name" value="UPF0750_membrane"/>
</dbReference>
<proteinExistence type="predicted"/>
<dbReference type="PANTHER" id="PTHR33545:SF9">
    <property type="entry name" value="UPF0750 MEMBRANE PROTEIN YITE"/>
    <property type="match status" value="1"/>
</dbReference>
<keyword evidence="2" id="KW-1003">Cell membrane</keyword>
<evidence type="ECO:0000256" key="5">
    <source>
        <dbReference type="ARBA" id="ARBA00023136"/>
    </source>
</evidence>
<dbReference type="CDD" id="cd16380">
    <property type="entry name" value="YitT_C"/>
    <property type="match status" value="1"/>
</dbReference>
<organism evidence="8 9">
    <name type="scientific">Robinsoniella peoriensis</name>
    <dbReference type="NCBI Taxonomy" id="180332"/>
    <lineage>
        <taxon>Bacteria</taxon>
        <taxon>Bacillati</taxon>
        <taxon>Bacillota</taxon>
        <taxon>Clostridia</taxon>
        <taxon>Lachnospirales</taxon>
        <taxon>Lachnospiraceae</taxon>
        <taxon>Robinsoniella</taxon>
    </lineage>
</organism>
<feature type="transmembrane region" description="Helical" evidence="6">
    <location>
        <begin position="80"/>
        <end position="98"/>
    </location>
</feature>
<evidence type="ECO:0000256" key="4">
    <source>
        <dbReference type="ARBA" id="ARBA00022989"/>
    </source>
</evidence>
<dbReference type="InterPro" id="IPR019264">
    <property type="entry name" value="DUF2179"/>
</dbReference>
<evidence type="ECO:0000256" key="6">
    <source>
        <dbReference type="SAM" id="Phobius"/>
    </source>
</evidence>
<feature type="transmembrane region" description="Helical" evidence="6">
    <location>
        <begin position="175"/>
        <end position="193"/>
    </location>
</feature>
<evidence type="ECO:0000256" key="2">
    <source>
        <dbReference type="ARBA" id="ARBA00022475"/>
    </source>
</evidence>
<feature type="transmembrane region" description="Helical" evidence="6">
    <location>
        <begin position="49"/>
        <end position="73"/>
    </location>
</feature>
<dbReference type="InterPro" id="IPR015867">
    <property type="entry name" value="N-reg_PII/ATP_PRibTrfase_C"/>
</dbReference>
<keyword evidence="4 6" id="KW-1133">Transmembrane helix</keyword>
<accession>A0A4U8Q6P6</accession>